<evidence type="ECO:0000256" key="13">
    <source>
        <dbReference type="ARBA" id="ARBA00023157"/>
    </source>
</evidence>
<dbReference type="GO" id="GO:0030488">
    <property type="term" value="P:tRNA methylation"/>
    <property type="evidence" value="ECO:0007669"/>
    <property type="project" value="InterPro"/>
</dbReference>
<dbReference type="HAMAP" id="MF_01849">
    <property type="entry name" value="RNA_methyltr_RlmN"/>
    <property type="match status" value="1"/>
</dbReference>
<dbReference type="FunFam" id="1.10.150.530:FF:000003">
    <property type="entry name" value="Dual-specificity RNA methyltransferase RlmN"/>
    <property type="match status" value="1"/>
</dbReference>
<evidence type="ECO:0000256" key="5">
    <source>
        <dbReference type="ARBA" id="ARBA00022552"/>
    </source>
</evidence>
<evidence type="ECO:0000256" key="12">
    <source>
        <dbReference type="ARBA" id="ARBA00023014"/>
    </source>
</evidence>
<dbReference type="GO" id="GO:0046872">
    <property type="term" value="F:metal ion binding"/>
    <property type="evidence" value="ECO:0007669"/>
    <property type="project" value="UniProtKB-KW"/>
</dbReference>
<comment type="cofactor">
    <cofactor evidence="1">
        <name>[4Fe-4S] cluster</name>
        <dbReference type="ChEBI" id="CHEBI:49883"/>
    </cofactor>
</comment>
<comment type="subcellular location">
    <subcellularLocation>
        <location evidence="2">Cytoplasm</location>
    </subcellularLocation>
</comment>
<keyword evidence="8" id="KW-0949">S-adenosyl-L-methionine</keyword>
<dbReference type="SFLD" id="SFLDG01062">
    <property type="entry name" value="methyltransferase_(Class_A)"/>
    <property type="match status" value="1"/>
</dbReference>
<evidence type="ECO:0000256" key="2">
    <source>
        <dbReference type="ARBA" id="ARBA00004496"/>
    </source>
</evidence>
<dbReference type="SFLD" id="SFLDF00275">
    <property type="entry name" value="adenosine_C2_methyltransferase"/>
    <property type="match status" value="1"/>
</dbReference>
<protein>
    <submittedName>
        <fullName evidence="15">23S rRNA (Adenine(2503)-C(2))-methyltransferase @ tRNA (Adenine(37)-C(2))-methyltransferase</fullName>
        <ecNumber evidence="15">2.1.1.192</ecNumber>
    </submittedName>
</protein>
<dbReference type="PIRSF" id="PIRSF006004">
    <property type="entry name" value="CHP00048"/>
    <property type="match status" value="1"/>
</dbReference>
<keyword evidence="13" id="KW-1015">Disulfide bond</keyword>
<keyword evidence="11" id="KW-0408">Iron</keyword>
<dbReference type="GO" id="GO:0008173">
    <property type="term" value="F:RNA methyltransferase activity"/>
    <property type="evidence" value="ECO:0007669"/>
    <property type="project" value="InterPro"/>
</dbReference>
<dbReference type="Gene3D" id="1.10.150.530">
    <property type="match status" value="1"/>
</dbReference>
<dbReference type="SFLD" id="SFLDS00029">
    <property type="entry name" value="Radical_SAM"/>
    <property type="match status" value="1"/>
</dbReference>
<keyword evidence="5" id="KW-0698">rRNA processing</keyword>
<dbReference type="InterPro" id="IPR013785">
    <property type="entry name" value="Aldolase_TIM"/>
</dbReference>
<evidence type="ECO:0000256" key="6">
    <source>
        <dbReference type="ARBA" id="ARBA00022603"/>
    </source>
</evidence>
<dbReference type="EC" id="2.1.1.192" evidence="15"/>
<evidence type="ECO:0000256" key="3">
    <source>
        <dbReference type="ARBA" id="ARBA00022485"/>
    </source>
</evidence>
<dbReference type="GO" id="GO:0005737">
    <property type="term" value="C:cytoplasm"/>
    <property type="evidence" value="ECO:0007669"/>
    <property type="project" value="UniProtKB-SubCell"/>
</dbReference>
<dbReference type="PROSITE" id="PS51918">
    <property type="entry name" value="RADICAL_SAM"/>
    <property type="match status" value="1"/>
</dbReference>
<dbReference type="PANTHER" id="PTHR30544">
    <property type="entry name" value="23S RRNA METHYLTRANSFERASE"/>
    <property type="match status" value="1"/>
</dbReference>
<keyword evidence="12" id="KW-0411">Iron-sulfur</keyword>
<evidence type="ECO:0000256" key="4">
    <source>
        <dbReference type="ARBA" id="ARBA00022490"/>
    </source>
</evidence>
<accession>A0A3B1BGV7</accession>
<reference evidence="15" key="1">
    <citation type="submission" date="2018-06" db="EMBL/GenBank/DDBJ databases">
        <authorList>
            <person name="Zhirakovskaya E."/>
        </authorList>
    </citation>
    <scope>NUCLEOTIDE SEQUENCE</scope>
</reference>
<dbReference type="InterPro" id="IPR004383">
    <property type="entry name" value="rRNA_lsu_MTrfase_RlmN/Cfr"/>
</dbReference>
<dbReference type="AlphaFoldDB" id="A0A3B1BGV7"/>
<dbReference type="Pfam" id="PF21016">
    <property type="entry name" value="RlmN_N"/>
    <property type="match status" value="1"/>
</dbReference>
<feature type="domain" description="Radical SAM core" evidence="14">
    <location>
        <begin position="101"/>
        <end position="329"/>
    </location>
</feature>
<dbReference type="NCBIfam" id="TIGR00048">
    <property type="entry name" value="rRNA_mod_RlmN"/>
    <property type="match status" value="1"/>
</dbReference>
<dbReference type="InterPro" id="IPR048641">
    <property type="entry name" value="RlmN_N"/>
</dbReference>
<dbReference type="SUPFAM" id="SSF102114">
    <property type="entry name" value="Radical SAM enzymes"/>
    <property type="match status" value="1"/>
</dbReference>
<name>A0A3B1BGV7_9ZZZZ</name>
<dbReference type="CDD" id="cd01335">
    <property type="entry name" value="Radical_SAM"/>
    <property type="match status" value="1"/>
</dbReference>
<dbReference type="InterPro" id="IPR027492">
    <property type="entry name" value="RNA_MTrfase_RlmN"/>
</dbReference>
<dbReference type="InterPro" id="IPR040072">
    <property type="entry name" value="Methyltransferase_A"/>
</dbReference>
<dbReference type="Pfam" id="PF04055">
    <property type="entry name" value="Radical_SAM"/>
    <property type="match status" value="1"/>
</dbReference>
<evidence type="ECO:0000256" key="11">
    <source>
        <dbReference type="ARBA" id="ARBA00023004"/>
    </source>
</evidence>
<evidence type="ECO:0000313" key="15">
    <source>
        <dbReference type="EMBL" id="VAX15332.1"/>
    </source>
</evidence>
<keyword evidence="4" id="KW-0963">Cytoplasm</keyword>
<keyword evidence="3" id="KW-0004">4Fe-4S</keyword>
<dbReference type="GO" id="GO:0051539">
    <property type="term" value="F:4 iron, 4 sulfur cluster binding"/>
    <property type="evidence" value="ECO:0007669"/>
    <property type="project" value="UniProtKB-KW"/>
</dbReference>
<evidence type="ECO:0000256" key="7">
    <source>
        <dbReference type="ARBA" id="ARBA00022679"/>
    </source>
</evidence>
<keyword evidence="9" id="KW-0819">tRNA processing</keyword>
<keyword evidence="10" id="KW-0479">Metal-binding</keyword>
<dbReference type="GO" id="GO:0070475">
    <property type="term" value="P:rRNA base methylation"/>
    <property type="evidence" value="ECO:0007669"/>
    <property type="project" value="InterPro"/>
</dbReference>
<evidence type="ECO:0000256" key="1">
    <source>
        <dbReference type="ARBA" id="ARBA00001966"/>
    </source>
</evidence>
<proteinExistence type="inferred from homology"/>
<dbReference type="FunFam" id="3.20.20.70:FF:000014">
    <property type="entry name" value="Probable dual-specificity RNA methyltransferase RlmN"/>
    <property type="match status" value="1"/>
</dbReference>
<dbReference type="PANTHER" id="PTHR30544:SF5">
    <property type="entry name" value="RADICAL SAM CORE DOMAIN-CONTAINING PROTEIN"/>
    <property type="match status" value="1"/>
</dbReference>
<keyword evidence="7 15" id="KW-0808">Transferase</keyword>
<dbReference type="InterPro" id="IPR058240">
    <property type="entry name" value="rSAM_sf"/>
</dbReference>
<dbReference type="Gene3D" id="3.20.20.70">
    <property type="entry name" value="Aldolase class I"/>
    <property type="match status" value="1"/>
</dbReference>
<evidence type="ECO:0000256" key="9">
    <source>
        <dbReference type="ARBA" id="ARBA00022694"/>
    </source>
</evidence>
<evidence type="ECO:0000259" key="14">
    <source>
        <dbReference type="PROSITE" id="PS51918"/>
    </source>
</evidence>
<evidence type="ECO:0000256" key="10">
    <source>
        <dbReference type="ARBA" id="ARBA00022723"/>
    </source>
</evidence>
<sequence length="345" mass="38295">MNNVRKIDLKGMTSAQMVEWIASIGEKPFRAKQIRQWIFQHGISDFEQMTNLSKTLRDRLNSCAYVTNINEASRQVSRDGTIKLLFKLWDGLTIESVWIPDGDRGTLCVSTQVGCKLGCKFCLTGDSGFTRNLDAGEIVDQLMQARKSLKVTNIVFMGMGEPLDNYENVLQTLRIFTEQDTALLGARKITLSTAGVAPGIAQLANDFPKIKLAVSLNAADDQTRSKIMPINKKYPLAKLVAALKKWPLPAGRLITFEYVLLSGVNDSDEDARKLVRFAGKLPCKINLIPYNPCPHLSFKRPDKKRIARFSKILTDSGLMAFPRDSRGADILAACGQLRGVVENAV</sequence>
<dbReference type="InterPro" id="IPR007197">
    <property type="entry name" value="rSAM"/>
</dbReference>
<organism evidence="15">
    <name type="scientific">hydrothermal vent metagenome</name>
    <dbReference type="NCBI Taxonomy" id="652676"/>
    <lineage>
        <taxon>unclassified sequences</taxon>
        <taxon>metagenomes</taxon>
        <taxon>ecological metagenomes</taxon>
    </lineage>
</organism>
<gene>
    <name evidence="15" type="ORF">MNBD_NITROSPINAE04-1945</name>
</gene>
<evidence type="ECO:0000256" key="8">
    <source>
        <dbReference type="ARBA" id="ARBA00022691"/>
    </source>
</evidence>
<keyword evidence="6 15" id="KW-0489">Methyltransferase</keyword>
<dbReference type="EMBL" id="UOGA01000035">
    <property type="protein sequence ID" value="VAX15332.1"/>
    <property type="molecule type" value="Genomic_DNA"/>
</dbReference>